<evidence type="ECO:0000313" key="2">
    <source>
        <dbReference type="Proteomes" id="UP000593561"/>
    </source>
</evidence>
<name>A0A7J8S537_GOSDV</name>
<evidence type="ECO:0000313" key="1">
    <source>
        <dbReference type="EMBL" id="MBA0621211.1"/>
    </source>
</evidence>
<accession>A0A7J8S537</accession>
<dbReference type="PROSITE" id="PS51257">
    <property type="entry name" value="PROKAR_LIPOPROTEIN"/>
    <property type="match status" value="1"/>
</dbReference>
<dbReference type="EMBL" id="JABFAC010000008">
    <property type="protein sequence ID" value="MBA0621211.1"/>
    <property type="molecule type" value="Genomic_DNA"/>
</dbReference>
<proteinExistence type="predicted"/>
<reference evidence="1 2" key="1">
    <citation type="journal article" date="2019" name="Genome Biol. Evol.">
        <title>Insights into the evolution of the New World diploid cottons (Gossypium, subgenus Houzingenia) based on genome sequencing.</title>
        <authorList>
            <person name="Grover C.E."/>
            <person name="Arick M.A. 2nd"/>
            <person name="Thrash A."/>
            <person name="Conover J.L."/>
            <person name="Sanders W.S."/>
            <person name="Peterson D.G."/>
            <person name="Frelichowski J.E."/>
            <person name="Scheffler J.A."/>
            <person name="Scheffler B.E."/>
            <person name="Wendel J.F."/>
        </authorList>
    </citation>
    <scope>NUCLEOTIDE SEQUENCE [LARGE SCALE GENOMIC DNA]</scope>
    <source>
        <strain evidence="1">27</strain>
        <tissue evidence="1">Leaf</tissue>
    </source>
</reference>
<dbReference type="AlphaFoldDB" id="A0A7J8S537"/>
<protein>
    <submittedName>
        <fullName evidence="1">Uncharacterized protein</fullName>
    </submittedName>
</protein>
<gene>
    <name evidence="1" type="ORF">Godav_006857</name>
</gene>
<keyword evidence="2" id="KW-1185">Reference proteome</keyword>
<sequence>MVIRDRFVKQSSYVLFPLVASCMNSVVSKCV</sequence>
<dbReference type="Proteomes" id="UP000593561">
    <property type="component" value="Unassembled WGS sequence"/>
</dbReference>
<comment type="caution">
    <text evidence="1">The sequence shown here is derived from an EMBL/GenBank/DDBJ whole genome shotgun (WGS) entry which is preliminary data.</text>
</comment>
<organism evidence="1 2">
    <name type="scientific">Gossypium davidsonii</name>
    <name type="common">Davidson's cotton</name>
    <name type="synonym">Gossypium klotzschianum subsp. davidsonii</name>
    <dbReference type="NCBI Taxonomy" id="34287"/>
    <lineage>
        <taxon>Eukaryota</taxon>
        <taxon>Viridiplantae</taxon>
        <taxon>Streptophyta</taxon>
        <taxon>Embryophyta</taxon>
        <taxon>Tracheophyta</taxon>
        <taxon>Spermatophyta</taxon>
        <taxon>Magnoliopsida</taxon>
        <taxon>eudicotyledons</taxon>
        <taxon>Gunneridae</taxon>
        <taxon>Pentapetalae</taxon>
        <taxon>rosids</taxon>
        <taxon>malvids</taxon>
        <taxon>Malvales</taxon>
        <taxon>Malvaceae</taxon>
        <taxon>Malvoideae</taxon>
        <taxon>Gossypium</taxon>
    </lineage>
</organism>